<dbReference type="InterPro" id="IPR004695">
    <property type="entry name" value="SLAC1/Mae1/Ssu1/TehA"/>
</dbReference>
<proteinExistence type="predicted"/>
<evidence type="ECO:0000313" key="3">
    <source>
        <dbReference type="Proteomes" id="UP000749471"/>
    </source>
</evidence>
<feature type="transmembrane region" description="Helical" evidence="1">
    <location>
        <begin position="154"/>
        <end position="171"/>
    </location>
</feature>
<keyword evidence="1" id="KW-0812">Transmembrane</keyword>
<dbReference type="Pfam" id="PF03595">
    <property type="entry name" value="SLAC1"/>
    <property type="match status" value="1"/>
</dbReference>
<dbReference type="RefSeq" id="WP_216521805.1">
    <property type="nucleotide sequence ID" value="NZ_JAHLPM010000021.1"/>
</dbReference>
<name>A0ABS6EAG1_9FIRM</name>
<dbReference type="EMBL" id="JAHLPM010000021">
    <property type="protein sequence ID" value="MBU5439920.1"/>
    <property type="molecule type" value="Genomic_DNA"/>
</dbReference>
<dbReference type="PANTHER" id="PTHR37955">
    <property type="entry name" value="TELLURITE RESISTANCE PROTEIN TEHA"/>
    <property type="match status" value="1"/>
</dbReference>
<evidence type="ECO:0000256" key="1">
    <source>
        <dbReference type="SAM" id="Phobius"/>
    </source>
</evidence>
<organism evidence="2 3">
    <name type="scientific">Tissierella simiarum</name>
    <dbReference type="NCBI Taxonomy" id="2841534"/>
    <lineage>
        <taxon>Bacteria</taxon>
        <taxon>Bacillati</taxon>
        <taxon>Bacillota</taxon>
        <taxon>Tissierellia</taxon>
        <taxon>Tissierellales</taxon>
        <taxon>Tissierellaceae</taxon>
        <taxon>Tissierella</taxon>
    </lineage>
</organism>
<keyword evidence="1" id="KW-0472">Membrane</keyword>
<dbReference type="InterPro" id="IPR052951">
    <property type="entry name" value="Tellurite_res_ion_channel"/>
</dbReference>
<feature type="transmembrane region" description="Helical" evidence="1">
    <location>
        <begin position="92"/>
        <end position="113"/>
    </location>
</feature>
<comment type="caution">
    <text evidence="2">The sequence shown here is derived from an EMBL/GenBank/DDBJ whole genome shotgun (WGS) entry which is preliminary data.</text>
</comment>
<feature type="transmembrane region" description="Helical" evidence="1">
    <location>
        <begin position="36"/>
        <end position="53"/>
    </location>
</feature>
<accession>A0ABS6EAG1</accession>
<feature type="transmembrane region" description="Helical" evidence="1">
    <location>
        <begin position="183"/>
        <end position="205"/>
    </location>
</feature>
<protein>
    <submittedName>
        <fullName evidence="2">TDT family transporter</fullName>
    </submittedName>
</protein>
<reference evidence="2 3" key="1">
    <citation type="submission" date="2021-06" db="EMBL/GenBank/DDBJ databases">
        <authorList>
            <person name="Sun Q."/>
            <person name="Li D."/>
        </authorList>
    </citation>
    <scope>NUCLEOTIDE SEQUENCE [LARGE SCALE GENOMIC DNA]</scope>
    <source>
        <strain evidence="2 3">MSJ-40</strain>
    </source>
</reference>
<dbReference type="Proteomes" id="UP000749471">
    <property type="component" value="Unassembled WGS sequence"/>
</dbReference>
<sequence>MGQIIKKLPIPIVGLMLALAATGNLVLSYGNIYRNIFGILSGIILVLVLIKIIKYPKEVAESLDNPVVASVFPTLSMGIMLLSAYVKPLAATLAFGMWIIGLILHVLLIINFTKKYIINFNIKKVFPSWFIVYVGIVAGSVTAPVFSMVNIGQILFWFGFISYLILLPIILKRVLKVKEIPEPALPTIVIFSAPASLCLAGYMNSFPEKNILIIWLLVALSQFTLLCILSQLPKLLKLKFYPSYSAFTFPLVISAISIKLTNGFLANIGKPIAILKYVVKFEELLAVIIVLYVLFRYTSFLFSTNETAK</sequence>
<keyword evidence="1" id="KW-1133">Transmembrane helix</keyword>
<feature type="transmembrane region" description="Helical" evidence="1">
    <location>
        <begin position="284"/>
        <end position="303"/>
    </location>
</feature>
<feature type="transmembrane region" description="Helical" evidence="1">
    <location>
        <begin position="244"/>
        <end position="264"/>
    </location>
</feature>
<feature type="transmembrane region" description="Helical" evidence="1">
    <location>
        <begin position="125"/>
        <end position="148"/>
    </location>
</feature>
<dbReference type="PANTHER" id="PTHR37955:SF1">
    <property type="entry name" value="DEP DOMAIN-CONTAINING PROTEIN"/>
    <property type="match status" value="1"/>
</dbReference>
<evidence type="ECO:0000313" key="2">
    <source>
        <dbReference type="EMBL" id="MBU5439920.1"/>
    </source>
</evidence>
<keyword evidence="3" id="KW-1185">Reference proteome</keyword>
<feature type="transmembrane region" description="Helical" evidence="1">
    <location>
        <begin position="12"/>
        <end position="30"/>
    </location>
</feature>
<dbReference type="CDD" id="cd09325">
    <property type="entry name" value="TDT_C4-dicarb_trans"/>
    <property type="match status" value="1"/>
</dbReference>
<gene>
    <name evidence="2" type="ORF">KQI42_18075</name>
</gene>
<feature type="transmembrane region" description="Helical" evidence="1">
    <location>
        <begin position="211"/>
        <end position="232"/>
    </location>
</feature>